<dbReference type="CDD" id="cd21109">
    <property type="entry name" value="SPASM"/>
    <property type="match status" value="1"/>
</dbReference>
<feature type="coiled-coil region" evidence="7">
    <location>
        <begin position="379"/>
        <end position="423"/>
    </location>
</feature>
<dbReference type="Gene3D" id="3.20.20.70">
    <property type="entry name" value="Aldolase class I"/>
    <property type="match status" value="1"/>
</dbReference>
<keyword evidence="2" id="KW-0004">4Fe-4S</keyword>
<organism evidence="9 10">
    <name type="scientific">Thioploca ingrica</name>
    <dbReference type="NCBI Taxonomy" id="40754"/>
    <lineage>
        <taxon>Bacteria</taxon>
        <taxon>Pseudomonadati</taxon>
        <taxon>Pseudomonadota</taxon>
        <taxon>Gammaproteobacteria</taxon>
        <taxon>Thiotrichales</taxon>
        <taxon>Thiotrichaceae</taxon>
        <taxon>Thioploca</taxon>
    </lineage>
</organism>
<dbReference type="PROSITE" id="PS51918">
    <property type="entry name" value="RADICAL_SAM"/>
    <property type="match status" value="1"/>
</dbReference>
<evidence type="ECO:0000256" key="5">
    <source>
        <dbReference type="ARBA" id="ARBA00023004"/>
    </source>
</evidence>
<dbReference type="Pfam" id="PF04055">
    <property type="entry name" value="Radical_SAM"/>
    <property type="match status" value="1"/>
</dbReference>
<evidence type="ECO:0000256" key="3">
    <source>
        <dbReference type="ARBA" id="ARBA00022691"/>
    </source>
</evidence>
<dbReference type="AlphaFoldDB" id="A0A090AJY9"/>
<keyword evidence="3" id="KW-0949">S-adenosyl-L-methionine</keyword>
<evidence type="ECO:0000259" key="8">
    <source>
        <dbReference type="PROSITE" id="PS51918"/>
    </source>
</evidence>
<dbReference type="SFLD" id="SFLDG01067">
    <property type="entry name" value="SPASM/twitch_domain_containing"/>
    <property type="match status" value="1"/>
</dbReference>
<keyword evidence="10" id="KW-1185">Reference proteome</keyword>
<keyword evidence="6" id="KW-0411">Iron-sulfur</keyword>
<protein>
    <recommendedName>
        <fullName evidence="8">Radical SAM core domain-containing protein</fullName>
    </recommendedName>
</protein>
<dbReference type="GO" id="GO:0051536">
    <property type="term" value="F:iron-sulfur cluster binding"/>
    <property type="evidence" value="ECO:0007669"/>
    <property type="project" value="UniProtKB-KW"/>
</dbReference>
<dbReference type="GO" id="GO:0003824">
    <property type="term" value="F:catalytic activity"/>
    <property type="evidence" value="ECO:0007669"/>
    <property type="project" value="InterPro"/>
</dbReference>
<dbReference type="PANTHER" id="PTHR11228:SF7">
    <property type="entry name" value="PQQA PEPTIDE CYCLASE"/>
    <property type="match status" value="1"/>
</dbReference>
<dbReference type="InterPro" id="IPR023885">
    <property type="entry name" value="4Fe4S-binding_SPASM_dom"/>
</dbReference>
<dbReference type="PANTHER" id="PTHR11228">
    <property type="entry name" value="RADICAL SAM DOMAIN PROTEIN"/>
    <property type="match status" value="1"/>
</dbReference>
<dbReference type="InterPro" id="IPR034391">
    <property type="entry name" value="AdoMet-like_SPASM_containing"/>
</dbReference>
<keyword evidence="5" id="KW-0408">Iron</keyword>
<dbReference type="InterPro" id="IPR007197">
    <property type="entry name" value="rSAM"/>
</dbReference>
<evidence type="ECO:0000313" key="10">
    <source>
        <dbReference type="Proteomes" id="UP000031623"/>
    </source>
</evidence>
<dbReference type="GO" id="GO:0046872">
    <property type="term" value="F:metal ion binding"/>
    <property type="evidence" value="ECO:0007669"/>
    <property type="project" value="UniProtKB-KW"/>
</dbReference>
<dbReference type="STRING" id="40754.THII_3502"/>
<evidence type="ECO:0000256" key="7">
    <source>
        <dbReference type="SAM" id="Coils"/>
    </source>
</evidence>
<dbReference type="CDD" id="cd01335">
    <property type="entry name" value="Radical_SAM"/>
    <property type="match status" value="1"/>
</dbReference>
<dbReference type="EMBL" id="AP014633">
    <property type="protein sequence ID" value="BAP57799.1"/>
    <property type="molecule type" value="Genomic_DNA"/>
</dbReference>
<evidence type="ECO:0000256" key="4">
    <source>
        <dbReference type="ARBA" id="ARBA00022723"/>
    </source>
</evidence>
<dbReference type="SFLD" id="SFLDS00029">
    <property type="entry name" value="Radical_SAM"/>
    <property type="match status" value="1"/>
</dbReference>
<dbReference type="InterPro" id="IPR013785">
    <property type="entry name" value="Aldolase_TIM"/>
</dbReference>
<dbReference type="SUPFAM" id="SSF102114">
    <property type="entry name" value="Radical SAM enzymes"/>
    <property type="match status" value="1"/>
</dbReference>
<dbReference type="Proteomes" id="UP000031623">
    <property type="component" value="Chromosome"/>
</dbReference>
<dbReference type="HOGENOM" id="CLU_333418_0_0_6"/>
<evidence type="ECO:0000256" key="1">
    <source>
        <dbReference type="ARBA" id="ARBA00001966"/>
    </source>
</evidence>
<accession>A0A090AJY9</accession>
<feature type="domain" description="Radical SAM core" evidence="8">
    <location>
        <begin position="177"/>
        <end position="400"/>
    </location>
</feature>
<evidence type="ECO:0000256" key="2">
    <source>
        <dbReference type="ARBA" id="ARBA00022485"/>
    </source>
</evidence>
<name>A0A090AJY9_9GAMM</name>
<reference evidence="9 10" key="1">
    <citation type="journal article" date="2014" name="ISME J.">
        <title>Ecophysiology of Thioploca ingrica as revealed by the complete genome sequence supplemented with proteomic evidence.</title>
        <authorList>
            <person name="Kojima H."/>
            <person name="Ogura Y."/>
            <person name="Yamamoto N."/>
            <person name="Togashi T."/>
            <person name="Mori H."/>
            <person name="Watanabe T."/>
            <person name="Nemoto F."/>
            <person name="Kurokawa K."/>
            <person name="Hayashi T."/>
            <person name="Fukui M."/>
        </authorList>
    </citation>
    <scope>NUCLEOTIDE SEQUENCE [LARGE SCALE GENOMIC DNA]</scope>
</reference>
<keyword evidence="7" id="KW-0175">Coiled coil</keyword>
<dbReference type="KEGG" id="tig:THII_3502"/>
<comment type="cofactor">
    <cofactor evidence="1">
        <name>[4Fe-4S] cluster</name>
        <dbReference type="ChEBI" id="CHEBI:49883"/>
    </cofactor>
</comment>
<dbReference type="InterPro" id="IPR050377">
    <property type="entry name" value="Radical_SAM_PqqE_MftC-like"/>
</dbReference>
<proteinExistence type="predicted"/>
<gene>
    <name evidence="9" type="ORF">THII_3502</name>
</gene>
<evidence type="ECO:0000313" key="9">
    <source>
        <dbReference type="EMBL" id="BAP57799.1"/>
    </source>
</evidence>
<keyword evidence="4" id="KW-0479">Metal-binding</keyword>
<dbReference type="Pfam" id="PF13186">
    <property type="entry name" value="SPASM"/>
    <property type="match status" value="1"/>
</dbReference>
<evidence type="ECO:0000256" key="6">
    <source>
        <dbReference type="ARBA" id="ARBA00023014"/>
    </source>
</evidence>
<sequence>MLSFERYGAIQPEWEGTVGEIIKDKPLRQSFTCIHPTLVRLEVFLYTYHRINPCRLWLKLWEGNWHGNDKKIINPIRIIGPLEMESVSTDGWFSFEFTPLPHSRGQIYTFSLESDAITRDQAISVMGIKNHHLYWFFGKKVVKGSIAFKAVCIKHHEIYANFSQCRSHLEQGKVKVDHFPLQMRVEVSRLCNLKCIMCPHSDPHYNPAPNKVYFMSLETFQSLTPFLPYITVLSAFGLGEPFLNPEFLEILRYAKRLNPYLTIFVSTNGLSLKEEIIQPIIQEKLIQILQISIDSINPTTFEHIRRKGHYDKVIHHIKNWVTQRAVQKAEWLHLQVGMVVMKENANEIYDYICEMAELGVNAIRLDTVKSYEKLRVTDLASLHQILEQLERAKAFLKGKRTVLAGADTLIIEIERDIQRAKEQTRHHFSVNSKTIKASSQILPNTNLNEADNIKSTNESQLIPIIPNSQKKSGRHRLPLCSVPWESLMVAADGEVLLCCNNYKPMGSVNQSIETVWNNTSYQQVRQEMILGQPEPLCQSCLDALLVADQAIKGTYLDRRLSSENSAIVPPAIVGQAVNQMTISVHSHLTSHIICQSFYENRNEGLTDWQVPILGFLEINSSTTPLPHFIALALNGIIEAVATTHFFNSSCLKWRTEINGSLFRNGENHLEVFCVYHTHDQIHLSRSQPVQTLKPYSYLITHNNGREFIVDPHKTLIPVSQQALIGHLDEIEIENQNIFFRGWALDTNRLQLPEWIVIFLNNQYLYREKTWVERPDVVANVYDHQFTHFSWKERLKKRLGIHQEIGKNHNRLYSGFIIELPLVFFENIYSSSIRLFAISKSHIASELIYPNHSPCKLG</sequence>
<dbReference type="SFLD" id="SFLDG01387">
    <property type="entry name" value="BtrN-like_SPASM_domain_contain"/>
    <property type="match status" value="1"/>
</dbReference>
<dbReference type="InterPro" id="IPR058240">
    <property type="entry name" value="rSAM_sf"/>
</dbReference>